<feature type="compositionally biased region" description="Polar residues" evidence="6">
    <location>
        <begin position="87"/>
        <end position="100"/>
    </location>
</feature>
<evidence type="ECO:0000256" key="2">
    <source>
        <dbReference type="ARBA" id="ARBA00007590"/>
    </source>
</evidence>
<dbReference type="InterPro" id="IPR044890">
    <property type="entry name" value="TMEM14_sf"/>
</dbReference>
<evidence type="ECO:0000256" key="1">
    <source>
        <dbReference type="ARBA" id="ARBA00004370"/>
    </source>
</evidence>
<comment type="subcellular location">
    <subcellularLocation>
        <location evidence="1">Membrane</location>
    </subcellularLocation>
</comment>
<comment type="caution">
    <text evidence="7">The sequence shown here is derived from an EMBL/GenBank/DDBJ whole genome shotgun (WGS) entry which is preliminary data.</text>
</comment>
<dbReference type="PANTHER" id="PTHR12668:SF37">
    <property type="entry name" value="PROTEIN FATTY ACID EXPORT 2, CHLOROPLASTIC"/>
    <property type="match status" value="1"/>
</dbReference>
<sequence length="311" mass="33058">MGLQWLPPDRSSRKSKNGKKGIWKGKGSKQQTQTMADLFIGVSQSSLLHLQPKLASFQRLTGGPRFAVASNRQLHFRRLTVTGVVSSDSKAPTTVTSTVGSEKGGIDIEVDTGNGGGDKFDDRSGGGGDGGDNSGGGGDSESKGEGEFSDDGGKKKMALSMSQKLTLGYAALVGGRNLNWIPVKGIGHHLDCCIRSYGCVLVLFYICPVRNPVLSRALSIRTLVLLQCKAQKCASLSEVKRNSYMLGGVMGYVKSGSQKSLAAGGLSAAVLYYVYTQLPTNPVFASSVGLGKSHSFYFPCYWHFFVGCLCC</sequence>
<keyword evidence="3" id="KW-0812">Transmembrane</keyword>
<feature type="compositionally biased region" description="Gly residues" evidence="6">
    <location>
        <begin position="125"/>
        <end position="139"/>
    </location>
</feature>
<dbReference type="Proteomes" id="UP000593560">
    <property type="component" value="Unassembled WGS sequence"/>
</dbReference>
<gene>
    <name evidence="7" type="ORF">Gohar_014495</name>
</gene>
<reference evidence="7 8" key="1">
    <citation type="journal article" date="2019" name="Genome Biol. Evol.">
        <title>Insights into the evolution of the New World diploid cottons (Gossypium, subgenus Houzingenia) based on genome sequencing.</title>
        <authorList>
            <person name="Grover C.E."/>
            <person name="Arick M.A. 2nd"/>
            <person name="Thrash A."/>
            <person name="Conover J.L."/>
            <person name="Sanders W.S."/>
            <person name="Peterson D.G."/>
            <person name="Frelichowski J.E."/>
            <person name="Scheffler J.A."/>
            <person name="Scheffler B.E."/>
            <person name="Wendel J.F."/>
        </authorList>
    </citation>
    <scope>NUCLEOTIDE SEQUENCE [LARGE SCALE GENOMIC DNA]</scope>
    <source>
        <strain evidence="7">0</strain>
        <tissue evidence="7">Leaf</tissue>
    </source>
</reference>
<keyword evidence="5" id="KW-0472">Membrane</keyword>
<keyword evidence="8" id="KW-1185">Reference proteome</keyword>
<dbReference type="EMBL" id="JABFAD010000001">
    <property type="protein sequence ID" value="MBA0789809.1"/>
    <property type="molecule type" value="Genomic_DNA"/>
</dbReference>
<dbReference type="AlphaFoldDB" id="A0A7J9FWX9"/>
<evidence type="ECO:0000256" key="3">
    <source>
        <dbReference type="ARBA" id="ARBA00022692"/>
    </source>
</evidence>
<dbReference type="Pfam" id="PF03647">
    <property type="entry name" value="Tmemb_14"/>
    <property type="match status" value="1"/>
</dbReference>
<accession>A0A7J9FWX9</accession>
<feature type="region of interest" description="Disordered" evidence="6">
    <location>
        <begin position="1"/>
        <end position="30"/>
    </location>
</feature>
<dbReference type="GO" id="GO:0015245">
    <property type="term" value="F:fatty acid transmembrane transporter activity"/>
    <property type="evidence" value="ECO:0007669"/>
    <property type="project" value="TreeGrafter"/>
</dbReference>
<dbReference type="InterPro" id="IPR005349">
    <property type="entry name" value="TMEM14"/>
</dbReference>
<dbReference type="Gene3D" id="1.10.10.1740">
    <property type="entry name" value="Transmembrane protein 14-like"/>
    <property type="match status" value="1"/>
</dbReference>
<name>A0A7J9FWX9_9ROSI</name>
<protein>
    <submittedName>
        <fullName evidence="7">Uncharacterized protein</fullName>
    </submittedName>
</protein>
<proteinExistence type="inferred from homology"/>
<dbReference type="PANTHER" id="PTHR12668">
    <property type="entry name" value="TRANSMEMBRANE PROTEIN 14, 15"/>
    <property type="match status" value="1"/>
</dbReference>
<feature type="region of interest" description="Disordered" evidence="6">
    <location>
        <begin position="87"/>
        <end position="153"/>
    </location>
</feature>
<dbReference type="GO" id="GO:0009706">
    <property type="term" value="C:chloroplast inner membrane"/>
    <property type="evidence" value="ECO:0007669"/>
    <property type="project" value="TreeGrafter"/>
</dbReference>
<evidence type="ECO:0000256" key="4">
    <source>
        <dbReference type="ARBA" id="ARBA00022989"/>
    </source>
</evidence>
<evidence type="ECO:0000313" key="8">
    <source>
        <dbReference type="Proteomes" id="UP000593560"/>
    </source>
</evidence>
<feature type="compositionally biased region" description="Basic and acidic residues" evidence="6">
    <location>
        <begin position="140"/>
        <end position="153"/>
    </location>
</feature>
<feature type="compositionally biased region" description="Basic residues" evidence="6">
    <location>
        <begin position="13"/>
        <end position="27"/>
    </location>
</feature>
<evidence type="ECO:0000256" key="5">
    <source>
        <dbReference type="ARBA" id="ARBA00023136"/>
    </source>
</evidence>
<organism evidence="7 8">
    <name type="scientific">Gossypium harknessii</name>
    <dbReference type="NCBI Taxonomy" id="34285"/>
    <lineage>
        <taxon>Eukaryota</taxon>
        <taxon>Viridiplantae</taxon>
        <taxon>Streptophyta</taxon>
        <taxon>Embryophyta</taxon>
        <taxon>Tracheophyta</taxon>
        <taxon>Spermatophyta</taxon>
        <taxon>Magnoliopsida</taxon>
        <taxon>eudicotyledons</taxon>
        <taxon>Gunneridae</taxon>
        <taxon>Pentapetalae</taxon>
        <taxon>rosids</taxon>
        <taxon>malvids</taxon>
        <taxon>Malvales</taxon>
        <taxon>Malvaceae</taxon>
        <taxon>Malvoideae</taxon>
        <taxon>Gossypium</taxon>
    </lineage>
</organism>
<comment type="similarity">
    <text evidence="2">Belongs to the TMEM14 family.</text>
</comment>
<evidence type="ECO:0000313" key="7">
    <source>
        <dbReference type="EMBL" id="MBA0789809.1"/>
    </source>
</evidence>
<keyword evidence="4" id="KW-1133">Transmembrane helix</keyword>
<dbReference type="OrthoDB" id="5620at2759"/>
<evidence type="ECO:0000256" key="6">
    <source>
        <dbReference type="SAM" id="MobiDB-lite"/>
    </source>
</evidence>